<reference evidence="1 2" key="1">
    <citation type="submission" date="2021-03" db="EMBL/GenBank/DDBJ databases">
        <title>Antimicrobial resistance genes in bacteria isolated from Japanese honey, and their potential for conferring macrolide and lincosamide resistance in the American foulbrood pathogen Paenibacillus larvae.</title>
        <authorList>
            <person name="Okamoto M."/>
            <person name="Kumagai M."/>
            <person name="Kanamori H."/>
            <person name="Takamatsu D."/>
        </authorList>
    </citation>
    <scope>NUCLEOTIDE SEQUENCE [LARGE SCALE GENOMIC DNA]</scope>
    <source>
        <strain evidence="1 2">J34TS1</strain>
    </source>
</reference>
<sequence length="77" mass="8818">MNQIVKFIYTELELVRKGFLKGLYSREFALGHLSSLYNLAGVYKLGGLMNDIRETGLYYCNSISPEHVDSRQKSKRG</sequence>
<keyword evidence="2" id="KW-1185">Reference proteome</keyword>
<gene>
    <name evidence="1" type="ORF">J34TS1_05380</name>
</gene>
<protein>
    <submittedName>
        <fullName evidence="1">Uncharacterized protein</fullName>
    </submittedName>
</protein>
<name>A0A919Y9R1_9BACL</name>
<dbReference type="Proteomes" id="UP000682811">
    <property type="component" value="Unassembled WGS sequence"/>
</dbReference>
<evidence type="ECO:0000313" key="1">
    <source>
        <dbReference type="EMBL" id="GIO45773.1"/>
    </source>
</evidence>
<accession>A0A919Y9R1</accession>
<organism evidence="1 2">
    <name type="scientific">Paenibacillus azoreducens</name>
    <dbReference type="NCBI Taxonomy" id="116718"/>
    <lineage>
        <taxon>Bacteria</taxon>
        <taxon>Bacillati</taxon>
        <taxon>Bacillota</taxon>
        <taxon>Bacilli</taxon>
        <taxon>Bacillales</taxon>
        <taxon>Paenibacillaceae</taxon>
        <taxon>Paenibacillus</taxon>
    </lineage>
</organism>
<dbReference type="EMBL" id="BORT01000002">
    <property type="protein sequence ID" value="GIO45773.1"/>
    <property type="molecule type" value="Genomic_DNA"/>
</dbReference>
<dbReference type="AlphaFoldDB" id="A0A919Y9R1"/>
<evidence type="ECO:0000313" key="2">
    <source>
        <dbReference type="Proteomes" id="UP000682811"/>
    </source>
</evidence>
<proteinExistence type="predicted"/>
<dbReference type="RefSeq" id="WP_212976931.1">
    <property type="nucleotide sequence ID" value="NZ_AP025343.1"/>
</dbReference>
<comment type="caution">
    <text evidence="1">The sequence shown here is derived from an EMBL/GenBank/DDBJ whole genome shotgun (WGS) entry which is preliminary data.</text>
</comment>